<name>A0ABC9TI11_ENTFL</name>
<protein>
    <submittedName>
        <fullName evidence="9">Transporter, major facilitator family protein</fullName>
    </submittedName>
</protein>
<dbReference type="AlphaFoldDB" id="A0ABC9TI11"/>
<evidence type="ECO:0000256" key="3">
    <source>
        <dbReference type="ARBA" id="ARBA00022475"/>
    </source>
</evidence>
<comment type="subcellular location">
    <subcellularLocation>
        <location evidence="1">Cell membrane</location>
        <topology evidence="1">Multi-pass membrane protein</topology>
    </subcellularLocation>
</comment>
<evidence type="ECO:0000313" key="10">
    <source>
        <dbReference type="Proteomes" id="UP000015750"/>
    </source>
</evidence>
<dbReference type="Pfam" id="PF07690">
    <property type="entry name" value="MFS_1"/>
    <property type="match status" value="1"/>
</dbReference>
<dbReference type="EMBL" id="ATIR01000058">
    <property type="protein sequence ID" value="EPI07625.1"/>
    <property type="molecule type" value="Genomic_DNA"/>
</dbReference>
<feature type="transmembrane region" description="Helical" evidence="7">
    <location>
        <begin position="245"/>
        <end position="268"/>
    </location>
</feature>
<dbReference type="SUPFAM" id="SSF103473">
    <property type="entry name" value="MFS general substrate transporter"/>
    <property type="match status" value="1"/>
</dbReference>
<dbReference type="PANTHER" id="PTHR43124:SF8">
    <property type="entry name" value="INNER MEMBRANE TRANSPORT PROTEIN YDHP"/>
    <property type="match status" value="1"/>
</dbReference>
<dbReference type="PROSITE" id="PS50850">
    <property type="entry name" value="MFS"/>
    <property type="match status" value="1"/>
</dbReference>
<gene>
    <name evidence="9" type="ORF">D358_01938</name>
</gene>
<dbReference type="CDD" id="cd17324">
    <property type="entry name" value="MFS_NepI_like"/>
    <property type="match status" value="1"/>
</dbReference>
<organism evidence="9 10">
    <name type="scientific">Enterococcus faecalis RP2S-4</name>
    <dbReference type="NCBI Taxonomy" id="1244145"/>
    <lineage>
        <taxon>Bacteria</taxon>
        <taxon>Bacillati</taxon>
        <taxon>Bacillota</taxon>
        <taxon>Bacilli</taxon>
        <taxon>Lactobacillales</taxon>
        <taxon>Enterococcaceae</taxon>
        <taxon>Enterococcus</taxon>
    </lineage>
</organism>
<reference evidence="9 10" key="1">
    <citation type="submission" date="2013-06" db="EMBL/GenBank/DDBJ databases">
        <authorList>
            <person name="Weinstock G."/>
            <person name="Sodergren E."/>
            <person name="Lobos E.A."/>
            <person name="Fulton L."/>
            <person name="Fulton R."/>
            <person name="Courtney L."/>
            <person name="Fronick C."/>
            <person name="O'Laughlin M."/>
            <person name="Godfrey J."/>
            <person name="Wilson R.M."/>
            <person name="Miner T."/>
            <person name="Farmer C."/>
            <person name="Delehaunty K."/>
            <person name="Cordes M."/>
            <person name="Minx P."/>
            <person name="Tomlinson C."/>
            <person name="Chen J."/>
            <person name="Wollam A."/>
            <person name="Pepin K.H."/>
            <person name="Bhonagiri V."/>
            <person name="Zhang X."/>
            <person name="Warren W."/>
            <person name="Mitreva M."/>
            <person name="Mardis E.R."/>
            <person name="Wilson R.K."/>
        </authorList>
    </citation>
    <scope>NUCLEOTIDE SEQUENCE [LARGE SCALE GENOMIC DNA]</scope>
    <source>
        <strain evidence="9 10">RP2S-4</strain>
    </source>
</reference>
<evidence type="ECO:0000313" key="9">
    <source>
        <dbReference type="EMBL" id="EPI07625.1"/>
    </source>
</evidence>
<proteinExistence type="predicted"/>
<dbReference type="InterPro" id="IPR036259">
    <property type="entry name" value="MFS_trans_sf"/>
</dbReference>
<dbReference type="PANTHER" id="PTHR43124">
    <property type="entry name" value="PURINE EFFLUX PUMP PBUE"/>
    <property type="match status" value="1"/>
</dbReference>
<feature type="transmembrane region" description="Helical" evidence="7">
    <location>
        <begin position="212"/>
        <end position="233"/>
    </location>
</feature>
<keyword evidence="3" id="KW-1003">Cell membrane</keyword>
<feature type="transmembrane region" description="Helical" evidence="7">
    <location>
        <begin position="169"/>
        <end position="191"/>
    </location>
</feature>
<accession>A0ABC9TI11</accession>
<dbReference type="GO" id="GO:0005886">
    <property type="term" value="C:plasma membrane"/>
    <property type="evidence" value="ECO:0007669"/>
    <property type="project" value="UniProtKB-SubCell"/>
</dbReference>
<feature type="domain" description="Major facilitator superfamily (MFS) profile" evidence="8">
    <location>
        <begin position="17"/>
        <end position="397"/>
    </location>
</feature>
<dbReference type="InterPro" id="IPR050189">
    <property type="entry name" value="MFS_Efflux_Transporters"/>
</dbReference>
<feature type="transmembrane region" description="Helical" evidence="7">
    <location>
        <begin position="141"/>
        <end position="163"/>
    </location>
</feature>
<evidence type="ECO:0000256" key="2">
    <source>
        <dbReference type="ARBA" id="ARBA00022448"/>
    </source>
</evidence>
<feature type="transmembrane region" description="Helical" evidence="7">
    <location>
        <begin position="306"/>
        <end position="328"/>
    </location>
</feature>
<feature type="transmembrane region" description="Helical" evidence="7">
    <location>
        <begin position="51"/>
        <end position="71"/>
    </location>
</feature>
<evidence type="ECO:0000259" key="8">
    <source>
        <dbReference type="PROSITE" id="PS50850"/>
    </source>
</evidence>
<evidence type="ECO:0000256" key="6">
    <source>
        <dbReference type="ARBA" id="ARBA00023136"/>
    </source>
</evidence>
<sequence length="403" mass="43406">MFFRRKRMEKKISPNLTLFALAINAFAIGSTEFISVGLLPMIVKSFHISLSQAGLTVSLYALGVTIGAPLLTILTGKWNRRSLMLGIMLLFISGNLIAAFAPTFIILLVGRILSALAHGIFMSVSTVIAADVVPPSRRASAIAIMFTGLTVATVTGVPLGTFIGQQTAWHMSFLFIASIGLVGLIASYFLVPKNLPIPGKVDLKGITRIFTNKPLVFSFLITAFGYGGTFAAYTYLSPLLENLGFSANAVVIILVVYGVMVAIGNTVGGHWANKKPLDSLVKMFSLLILSLVFLFITVLMDNSLLGLLASLMLGLFAFMNVPGLQLYVVELAEKYVPKDITLASAFNIAAFNIGITVGSMTGGVVTDHLSVTYTPIFGGFIVLIAVLFVLYIRKQEEQKNNYL</sequence>
<feature type="transmembrane region" description="Helical" evidence="7">
    <location>
        <begin position="340"/>
        <end position="360"/>
    </location>
</feature>
<evidence type="ECO:0000256" key="7">
    <source>
        <dbReference type="SAM" id="Phobius"/>
    </source>
</evidence>
<feature type="transmembrane region" description="Helical" evidence="7">
    <location>
        <begin position="280"/>
        <end position="300"/>
    </location>
</feature>
<evidence type="ECO:0000256" key="5">
    <source>
        <dbReference type="ARBA" id="ARBA00022989"/>
    </source>
</evidence>
<feature type="transmembrane region" description="Helical" evidence="7">
    <location>
        <begin position="372"/>
        <end position="392"/>
    </location>
</feature>
<evidence type="ECO:0000256" key="1">
    <source>
        <dbReference type="ARBA" id="ARBA00004651"/>
    </source>
</evidence>
<dbReference type="InterPro" id="IPR020846">
    <property type="entry name" value="MFS_dom"/>
</dbReference>
<feature type="transmembrane region" description="Helical" evidence="7">
    <location>
        <begin position="83"/>
        <end position="109"/>
    </location>
</feature>
<dbReference type="Gene3D" id="1.20.1250.20">
    <property type="entry name" value="MFS general substrate transporter like domains"/>
    <property type="match status" value="1"/>
</dbReference>
<comment type="caution">
    <text evidence="9">The sequence shown here is derived from an EMBL/GenBank/DDBJ whole genome shotgun (WGS) entry which is preliminary data.</text>
</comment>
<feature type="transmembrane region" description="Helical" evidence="7">
    <location>
        <begin position="115"/>
        <end position="134"/>
    </location>
</feature>
<keyword evidence="2" id="KW-0813">Transport</keyword>
<evidence type="ECO:0000256" key="4">
    <source>
        <dbReference type="ARBA" id="ARBA00022692"/>
    </source>
</evidence>
<keyword evidence="6 7" id="KW-0472">Membrane</keyword>
<dbReference type="InterPro" id="IPR011701">
    <property type="entry name" value="MFS"/>
</dbReference>
<keyword evidence="4 7" id="KW-0812">Transmembrane</keyword>
<dbReference type="Proteomes" id="UP000015750">
    <property type="component" value="Unassembled WGS sequence"/>
</dbReference>
<keyword evidence="5 7" id="KW-1133">Transmembrane helix</keyword>